<name>A0A3S3ASV5_9NOCA</name>
<dbReference type="NCBIfam" id="TIGR04089">
    <property type="entry name" value="exp_by_SipW_III"/>
    <property type="match status" value="1"/>
</dbReference>
<feature type="signal peptide" evidence="1">
    <location>
        <begin position="1"/>
        <end position="26"/>
    </location>
</feature>
<sequence length="173" mass="17321">MNKKTKGAIAAGAAALLLAGGAGTFAAWNDSENLTGGTITAGKLQFVDGTTSGTWYKGTATAGNEIDLTTFKVVPGDTLVYKATTQFIAEGNNLNAKLTLVPGTAGTFTGLTWGTPTVTASGVDSTTGVISSQAGPRPATVETTVTFDSATDGTTSQGATAALNGVQLKLQQQ</sequence>
<evidence type="ECO:0000256" key="1">
    <source>
        <dbReference type="SAM" id="SignalP"/>
    </source>
</evidence>
<proteinExistence type="predicted"/>
<dbReference type="OrthoDB" id="4466954at2"/>
<dbReference type="RefSeq" id="WP_127918169.1">
    <property type="nucleotide sequence ID" value="NZ_RKLP01000012.1"/>
</dbReference>
<dbReference type="InterPro" id="IPR023833">
    <property type="entry name" value="Signal_pept_SipW-depend-type"/>
</dbReference>
<accession>A0A3S3ASV5</accession>
<reference evidence="2 3" key="1">
    <citation type="submission" date="2018-11" db="EMBL/GenBank/DDBJ databases">
        <title>Rhodococcus spongicola sp. nov. and Rhodococcus xishaensis sp. nov. from marine sponges.</title>
        <authorList>
            <person name="Li L."/>
            <person name="Lin H.W."/>
        </authorList>
    </citation>
    <scope>NUCLEOTIDE SEQUENCE [LARGE SCALE GENOMIC DNA]</scope>
    <source>
        <strain evidence="2 3">CCTCC AB2014297</strain>
    </source>
</reference>
<dbReference type="AlphaFoldDB" id="A0A3S3ASV5"/>
<dbReference type="Proteomes" id="UP000286208">
    <property type="component" value="Unassembled WGS sequence"/>
</dbReference>
<comment type="caution">
    <text evidence="2">The sequence shown here is derived from an EMBL/GenBank/DDBJ whole genome shotgun (WGS) entry which is preliminary data.</text>
</comment>
<evidence type="ECO:0000313" key="3">
    <source>
        <dbReference type="Proteomes" id="UP000286208"/>
    </source>
</evidence>
<dbReference type="EMBL" id="RKLP01000012">
    <property type="protein sequence ID" value="RVW07577.1"/>
    <property type="molecule type" value="Genomic_DNA"/>
</dbReference>
<dbReference type="NCBIfam" id="TIGR04088">
    <property type="entry name" value="cognate_SipW"/>
    <property type="match status" value="1"/>
</dbReference>
<dbReference type="InterPro" id="IPR024006">
    <property type="entry name" value="Alt_signal_exp_actinobact"/>
</dbReference>
<organism evidence="2 3">
    <name type="scientific">Prescottella agglutinans</name>
    <dbReference type="NCBI Taxonomy" id="1644129"/>
    <lineage>
        <taxon>Bacteria</taxon>
        <taxon>Bacillati</taxon>
        <taxon>Actinomycetota</taxon>
        <taxon>Actinomycetes</taxon>
        <taxon>Mycobacteriales</taxon>
        <taxon>Nocardiaceae</taxon>
        <taxon>Prescottella</taxon>
    </lineage>
</organism>
<evidence type="ECO:0000313" key="2">
    <source>
        <dbReference type="EMBL" id="RVW07577.1"/>
    </source>
</evidence>
<feature type="chain" id="PRO_5018773408" evidence="1">
    <location>
        <begin position="27"/>
        <end position="173"/>
    </location>
</feature>
<gene>
    <name evidence="2" type="ORF">EGT67_21690</name>
</gene>
<keyword evidence="3" id="KW-1185">Reference proteome</keyword>
<keyword evidence="1" id="KW-0732">Signal</keyword>
<protein>
    <submittedName>
        <fullName evidence="2">Alternate-type signal peptide domain-containing protein</fullName>
    </submittedName>
</protein>